<name>A0A4Z1FYF7_9HELO</name>
<sequence length="162" mass="18279">MSASGPPTKPFKFIEGLPFHWEIVSNYLITGKLSNMRAAFKSGADPNALDKVRRAEQSMGRPLHCATVVTHFDFMPRYENLPIVELLLEFGADPRMEGMGGTRESPLEDVERIVETNYPKLGERDIKFFKAAFVVMIEEKARELEVNEAKKAASWTSSRQVS</sequence>
<dbReference type="InterPro" id="IPR036770">
    <property type="entry name" value="Ankyrin_rpt-contain_sf"/>
</dbReference>
<protein>
    <recommendedName>
        <fullName evidence="3">Ankyrin repeat protein</fullName>
    </recommendedName>
</protein>
<dbReference type="Proteomes" id="UP000297910">
    <property type="component" value="Unassembled WGS sequence"/>
</dbReference>
<evidence type="ECO:0000313" key="1">
    <source>
        <dbReference type="EMBL" id="TGO26761.1"/>
    </source>
</evidence>
<comment type="caution">
    <text evidence="1">The sequence shown here is derived from an EMBL/GenBank/DDBJ whole genome shotgun (WGS) entry which is preliminary data.</text>
</comment>
<dbReference type="Gene3D" id="1.25.40.20">
    <property type="entry name" value="Ankyrin repeat-containing domain"/>
    <property type="match status" value="1"/>
</dbReference>
<reference evidence="1 2" key="1">
    <citation type="submission" date="2017-12" db="EMBL/GenBank/DDBJ databases">
        <title>Comparative genomics of Botrytis spp.</title>
        <authorList>
            <person name="Valero-Jimenez C.A."/>
            <person name="Tapia P."/>
            <person name="Veloso J."/>
            <person name="Silva-Moreno E."/>
            <person name="Staats M."/>
            <person name="Valdes J.H."/>
            <person name="Van Kan J.A.L."/>
        </authorList>
    </citation>
    <scope>NUCLEOTIDE SEQUENCE [LARGE SCALE GENOMIC DNA]</scope>
    <source>
        <strain evidence="1 2">Bp0003</strain>
    </source>
</reference>
<evidence type="ECO:0008006" key="3">
    <source>
        <dbReference type="Google" id="ProtNLM"/>
    </source>
</evidence>
<evidence type="ECO:0000313" key="2">
    <source>
        <dbReference type="Proteomes" id="UP000297910"/>
    </source>
</evidence>
<dbReference type="Pfam" id="PF00023">
    <property type="entry name" value="Ank"/>
    <property type="match status" value="1"/>
</dbReference>
<dbReference type="AlphaFoldDB" id="A0A4Z1FYF7"/>
<organism evidence="1 2">
    <name type="scientific">Botrytis paeoniae</name>
    <dbReference type="NCBI Taxonomy" id="278948"/>
    <lineage>
        <taxon>Eukaryota</taxon>
        <taxon>Fungi</taxon>
        <taxon>Dikarya</taxon>
        <taxon>Ascomycota</taxon>
        <taxon>Pezizomycotina</taxon>
        <taxon>Leotiomycetes</taxon>
        <taxon>Helotiales</taxon>
        <taxon>Sclerotiniaceae</taxon>
        <taxon>Botrytis</taxon>
    </lineage>
</organism>
<gene>
    <name evidence="1" type="ORF">BPAE_0053g00140</name>
</gene>
<dbReference type="InterPro" id="IPR002110">
    <property type="entry name" value="Ankyrin_rpt"/>
</dbReference>
<keyword evidence="2" id="KW-1185">Reference proteome</keyword>
<proteinExistence type="predicted"/>
<accession>A0A4Z1FYF7</accession>
<dbReference type="EMBL" id="PQXI01000053">
    <property type="protein sequence ID" value="TGO26761.1"/>
    <property type="molecule type" value="Genomic_DNA"/>
</dbReference>